<name>A0A7T8JSV2_CALRO</name>
<organism evidence="1 2">
    <name type="scientific">Caligus rogercresseyi</name>
    <name type="common">Sea louse</name>
    <dbReference type="NCBI Taxonomy" id="217165"/>
    <lineage>
        <taxon>Eukaryota</taxon>
        <taxon>Metazoa</taxon>
        <taxon>Ecdysozoa</taxon>
        <taxon>Arthropoda</taxon>
        <taxon>Crustacea</taxon>
        <taxon>Multicrustacea</taxon>
        <taxon>Hexanauplia</taxon>
        <taxon>Copepoda</taxon>
        <taxon>Siphonostomatoida</taxon>
        <taxon>Caligidae</taxon>
        <taxon>Caligus</taxon>
    </lineage>
</organism>
<evidence type="ECO:0000313" key="1">
    <source>
        <dbReference type="EMBL" id="QQP32323.1"/>
    </source>
</evidence>
<feature type="non-terminal residue" evidence="1">
    <location>
        <position position="1"/>
    </location>
</feature>
<dbReference type="EMBL" id="CP045909">
    <property type="protein sequence ID" value="QQP32323.1"/>
    <property type="molecule type" value="Genomic_DNA"/>
</dbReference>
<accession>A0A7T8JSV2</accession>
<dbReference type="Proteomes" id="UP000595437">
    <property type="component" value="Chromosome 20"/>
</dbReference>
<proteinExistence type="predicted"/>
<gene>
    <name evidence="1" type="ORF">FKW44_024594</name>
</gene>
<protein>
    <submittedName>
        <fullName evidence="1">Uncharacterized protein</fullName>
    </submittedName>
</protein>
<dbReference type="AlphaFoldDB" id="A0A7T8JSV2"/>
<evidence type="ECO:0000313" key="2">
    <source>
        <dbReference type="Proteomes" id="UP000595437"/>
    </source>
</evidence>
<keyword evidence="2" id="KW-1185">Reference proteome</keyword>
<sequence>VLNASQGISKFWKQSVGVMREISIQILASMNWQEPTLDNERLTSLKSTSLKKRSIILGKF</sequence>
<reference evidence="2" key="1">
    <citation type="submission" date="2021-01" db="EMBL/GenBank/DDBJ databases">
        <title>Caligus Genome Assembly.</title>
        <authorList>
            <person name="Gallardo-Escarate C."/>
        </authorList>
    </citation>
    <scope>NUCLEOTIDE SEQUENCE [LARGE SCALE GENOMIC DNA]</scope>
</reference>